<sequence>MIRRFVSSYGTMSDAVAQSGRFGACPSQDKALVADVLRGDQRAFNEFFNTYFARVYRFALPRLNRDHDAAREVVQSTLVKALRALPGFRFDATLFTWLCQICRRQIVDYVKVNSRFRNNIVLIEDNPEIRDSLEDMEGAAESDPHHVYSAEERRHLVRNILDHLPARYGDVLEWKYIDGHSVEEIGARLGLGHGAAQSLLARARVAFRQAVETVFGSTADDILAGMQ</sequence>
<evidence type="ECO:0000313" key="8">
    <source>
        <dbReference type="Proteomes" id="UP001595904"/>
    </source>
</evidence>
<dbReference type="EMBL" id="JBHSDU010000002">
    <property type="protein sequence ID" value="MFC4308504.1"/>
    <property type="molecule type" value="Genomic_DNA"/>
</dbReference>
<feature type="domain" description="RNA polymerase sigma factor 70 region 4 type 2" evidence="6">
    <location>
        <begin position="156"/>
        <end position="205"/>
    </location>
</feature>
<dbReference type="InterPro" id="IPR007627">
    <property type="entry name" value="RNA_pol_sigma70_r2"/>
</dbReference>
<keyword evidence="3" id="KW-0731">Sigma factor</keyword>
<dbReference type="SUPFAM" id="SSF88946">
    <property type="entry name" value="Sigma2 domain of RNA polymerase sigma factors"/>
    <property type="match status" value="1"/>
</dbReference>
<dbReference type="Gene3D" id="1.10.1740.10">
    <property type="match status" value="1"/>
</dbReference>
<evidence type="ECO:0000259" key="6">
    <source>
        <dbReference type="Pfam" id="PF08281"/>
    </source>
</evidence>
<dbReference type="InterPro" id="IPR013325">
    <property type="entry name" value="RNA_pol_sigma_r2"/>
</dbReference>
<dbReference type="Gene3D" id="1.10.10.10">
    <property type="entry name" value="Winged helix-like DNA-binding domain superfamily/Winged helix DNA-binding domain"/>
    <property type="match status" value="1"/>
</dbReference>
<evidence type="ECO:0000313" key="7">
    <source>
        <dbReference type="EMBL" id="MFC4308504.1"/>
    </source>
</evidence>
<comment type="caution">
    <text evidence="7">The sequence shown here is derived from an EMBL/GenBank/DDBJ whole genome shotgun (WGS) entry which is preliminary data.</text>
</comment>
<dbReference type="InterPro" id="IPR013324">
    <property type="entry name" value="RNA_pol_sigma_r3/r4-like"/>
</dbReference>
<evidence type="ECO:0000256" key="1">
    <source>
        <dbReference type="ARBA" id="ARBA00010641"/>
    </source>
</evidence>
<dbReference type="InterPro" id="IPR036388">
    <property type="entry name" value="WH-like_DNA-bd_sf"/>
</dbReference>
<accession>A0ABV8SQ48</accession>
<evidence type="ECO:0000256" key="4">
    <source>
        <dbReference type="ARBA" id="ARBA00023163"/>
    </source>
</evidence>
<keyword evidence="8" id="KW-1185">Reference proteome</keyword>
<gene>
    <name evidence="7" type="ORF">ACFPN2_05360</name>
</gene>
<name>A0ABV8SQ48_9GAMM</name>
<dbReference type="InterPro" id="IPR039425">
    <property type="entry name" value="RNA_pol_sigma-70-like"/>
</dbReference>
<keyword evidence="2" id="KW-0805">Transcription regulation</keyword>
<proteinExistence type="inferred from homology"/>
<evidence type="ECO:0000256" key="2">
    <source>
        <dbReference type="ARBA" id="ARBA00023015"/>
    </source>
</evidence>
<organism evidence="7 8">
    <name type="scientific">Steroidobacter flavus</name>
    <dbReference type="NCBI Taxonomy" id="1842136"/>
    <lineage>
        <taxon>Bacteria</taxon>
        <taxon>Pseudomonadati</taxon>
        <taxon>Pseudomonadota</taxon>
        <taxon>Gammaproteobacteria</taxon>
        <taxon>Steroidobacterales</taxon>
        <taxon>Steroidobacteraceae</taxon>
        <taxon>Steroidobacter</taxon>
    </lineage>
</organism>
<dbReference type="SUPFAM" id="SSF88659">
    <property type="entry name" value="Sigma3 and sigma4 domains of RNA polymerase sigma factors"/>
    <property type="match status" value="1"/>
</dbReference>
<dbReference type="RefSeq" id="WP_380595595.1">
    <property type="nucleotide sequence ID" value="NZ_JBHSDU010000002.1"/>
</dbReference>
<feature type="domain" description="RNA polymerase sigma-70 region 2" evidence="5">
    <location>
        <begin position="48"/>
        <end position="115"/>
    </location>
</feature>
<protein>
    <submittedName>
        <fullName evidence="7">RNA polymerase sigma factor</fullName>
    </submittedName>
</protein>
<dbReference type="InterPro" id="IPR013249">
    <property type="entry name" value="RNA_pol_sigma70_r4_t2"/>
</dbReference>
<evidence type="ECO:0000259" key="5">
    <source>
        <dbReference type="Pfam" id="PF04542"/>
    </source>
</evidence>
<dbReference type="PANTHER" id="PTHR43133">
    <property type="entry name" value="RNA POLYMERASE ECF-TYPE SIGMA FACTO"/>
    <property type="match status" value="1"/>
</dbReference>
<dbReference type="InterPro" id="IPR014284">
    <property type="entry name" value="RNA_pol_sigma-70_dom"/>
</dbReference>
<comment type="similarity">
    <text evidence="1">Belongs to the sigma-70 factor family. ECF subfamily.</text>
</comment>
<dbReference type="Pfam" id="PF04542">
    <property type="entry name" value="Sigma70_r2"/>
    <property type="match status" value="1"/>
</dbReference>
<reference evidence="8" key="1">
    <citation type="journal article" date="2019" name="Int. J. Syst. Evol. Microbiol.">
        <title>The Global Catalogue of Microorganisms (GCM) 10K type strain sequencing project: providing services to taxonomists for standard genome sequencing and annotation.</title>
        <authorList>
            <consortium name="The Broad Institute Genomics Platform"/>
            <consortium name="The Broad Institute Genome Sequencing Center for Infectious Disease"/>
            <person name="Wu L."/>
            <person name="Ma J."/>
        </authorList>
    </citation>
    <scope>NUCLEOTIDE SEQUENCE [LARGE SCALE GENOMIC DNA]</scope>
    <source>
        <strain evidence="8">CGMCC 1.10759</strain>
    </source>
</reference>
<dbReference type="Pfam" id="PF08281">
    <property type="entry name" value="Sigma70_r4_2"/>
    <property type="match status" value="1"/>
</dbReference>
<dbReference type="NCBIfam" id="TIGR02937">
    <property type="entry name" value="sigma70-ECF"/>
    <property type="match status" value="1"/>
</dbReference>
<dbReference type="CDD" id="cd06171">
    <property type="entry name" value="Sigma70_r4"/>
    <property type="match status" value="1"/>
</dbReference>
<keyword evidence="4" id="KW-0804">Transcription</keyword>
<dbReference type="PANTHER" id="PTHR43133:SF51">
    <property type="entry name" value="RNA POLYMERASE SIGMA FACTOR"/>
    <property type="match status" value="1"/>
</dbReference>
<dbReference type="Proteomes" id="UP001595904">
    <property type="component" value="Unassembled WGS sequence"/>
</dbReference>
<evidence type="ECO:0000256" key="3">
    <source>
        <dbReference type="ARBA" id="ARBA00023082"/>
    </source>
</evidence>